<dbReference type="InterPro" id="IPR001543">
    <property type="entry name" value="FliN-like_C"/>
</dbReference>
<dbReference type="Pfam" id="PF02154">
    <property type="entry name" value="FliM"/>
    <property type="match status" value="1"/>
</dbReference>
<feature type="region of interest" description="Disordered" evidence="10">
    <location>
        <begin position="329"/>
        <end position="452"/>
    </location>
</feature>
<evidence type="ECO:0000256" key="2">
    <source>
        <dbReference type="ARBA" id="ARBA00004202"/>
    </source>
</evidence>
<gene>
    <name evidence="12" type="ORF">FD145_1343</name>
</gene>
<keyword evidence="7" id="KW-0283">Flagellar rotation</keyword>
<reference evidence="12 13" key="1">
    <citation type="submission" date="2019-12" db="EMBL/GenBank/DDBJ databases">
        <authorList>
            <person name="Wolfe R."/>
            <person name="Danczak R."/>
            <person name="Wilkins M."/>
        </authorList>
    </citation>
    <scope>NUCLEOTIDE SEQUENCE [LARGE SCALE GENOMIC DNA]</scope>
    <source>
        <strain evidence="12">X2_MaxBin.013</strain>
    </source>
</reference>
<comment type="subcellular location">
    <subcellularLocation>
        <location evidence="1">Bacterial flagellum basal body</location>
    </subcellularLocation>
    <subcellularLocation>
        <location evidence="2">Cell membrane</location>
        <topology evidence="2">Peripheral membrane protein</topology>
    </subcellularLocation>
</comment>
<organism evidence="12 13">
    <name type="scientific">Candidatus Saganbacteria bacterium</name>
    <dbReference type="NCBI Taxonomy" id="2575572"/>
    <lineage>
        <taxon>Bacteria</taxon>
        <taxon>Bacillati</taxon>
        <taxon>Saganbacteria</taxon>
    </lineage>
</organism>
<sequence>MADRSKPEMTPQKRSLKLAPALGDWTNYNPPKSLVKKVKVGLYGFDRLSDEEFKAAHLLHYKFGEYLLDNIKVGLKMNGELYLIEAFQGTYGNFLKSFNAPILQGRIEIIEFHDEINFAIDLSLVNSIINGCLGAKDTKNPSIELTEAEKIVLESPFYQFISNSAKLSLKQTIQDLDFECVGSPNFSPNPYINSSSTFVYFLVEVQIGEAQGKIIIGYSGSLIKYLLKKIKLSEKPKALPINKLQNEILNSTEIPIACLLGKTKLTGSELYSLEIGDVVSLDNSINSAIQIKLSDNGKFIFAQPGVVNGKFAARIVGIEKEAKVAPPIMAEVKSEEKPEEIPVEKEETEEFKEDEFTDEELADEELPEDEVGEETGEENLEEELTDEESEDLDEESEEDFTEDEEALEEETEEENEEPLEEESLDESPDEESEFKFPEEDLELPEEENKEDI</sequence>
<evidence type="ECO:0000256" key="9">
    <source>
        <dbReference type="ARBA" id="ARBA00023143"/>
    </source>
</evidence>
<evidence type="ECO:0000256" key="7">
    <source>
        <dbReference type="ARBA" id="ARBA00022779"/>
    </source>
</evidence>
<name>A0A833L014_UNCSA</name>
<dbReference type="Gene3D" id="3.40.1550.10">
    <property type="entry name" value="CheC-like"/>
    <property type="match status" value="1"/>
</dbReference>
<dbReference type="InterPro" id="IPR028976">
    <property type="entry name" value="CheC-like_sf"/>
</dbReference>
<protein>
    <recommendedName>
        <fullName evidence="4">Flagellar motor switch protein FliM</fullName>
    </recommendedName>
</protein>
<proteinExistence type="inferred from homology"/>
<evidence type="ECO:0000256" key="5">
    <source>
        <dbReference type="ARBA" id="ARBA00022475"/>
    </source>
</evidence>
<evidence type="ECO:0000256" key="1">
    <source>
        <dbReference type="ARBA" id="ARBA00004117"/>
    </source>
</evidence>
<comment type="caution">
    <text evidence="12">The sequence shown here is derived from an EMBL/GenBank/DDBJ whole genome shotgun (WGS) entry which is preliminary data.</text>
</comment>
<keyword evidence="5" id="KW-1003">Cell membrane</keyword>
<accession>A0A833L014</accession>
<keyword evidence="9" id="KW-0975">Bacterial flagellum</keyword>
<dbReference type="GO" id="GO:0005886">
    <property type="term" value="C:plasma membrane"/>
    <property type="evidence" value="ECO:0007669"/>
    <property type="project" value="UniProtKB-SubCell"/>
</dbReference>
<dbReference type="Proteomes" id="UP000488506">
    <property type="component" value="Unassembled WGS sequence"/>
</dbReference>
<dbReference type="AlphaFoldDB" id="A0A833L014"/>
<dbReference type="InterPro" id="IPR001689">
    <property type="entry name" value="Flag_FliM"/>
</dbReference>
<dbReference type="Pfam" id="PF01052">
    <property type="entry name" value="FliMN_C"/>
    <property type="match status" value="1"/>
</dbReference>
<dbReference type="InterPro" id="IPR036429">
    <property type="entry name" value="SpoA-like_sf"/>
</dbReference>
<keyword evidence="8" id="KW-0472">Membrane</keyword>
<feature type="domain" description="Flagellar motor switch protein FliN-like C-terminal" evidence="11">
    <location>
        <begin position="249"/>
        <end position="318"/>
    </location>
</feature>
<feature type="compositionally biased region" description="Acidic residues" evidence="10">
    <location>
        <begin position="439"/>
        <end position="452"/>
    </location>
</feature>
<evidence type="ECO:0000256" key="3">
    <source>
        <dbReference type="ARBA" id="ARBA00011049"/>
    </source>
</evidence>
<feature type="compositionally biased region" description="Basic and acidic residues" evidence="10">
    <location>
        <begin position="332"/>
        <end position="345"/>
    </location>
</feature>
<dbReference type="GO" id="GO:0097588">
    <property type="term" value="P:archaeal or bacterial-type flagellum-dependent cell motility"/>
    <property type="evidence" value="ECO:0007669"/>
    <property type="project" value="UniProtKB-KW"/>
</dbReference>
<evidence type="ECO:0000256" key="8">
    <source>
        <dbReference type="ARBA" id="ARBA00023136"/>
    </source>
</evidence>
<dbReference type="Gene3D" id="2.30.330.10">
    <property type="entry name" value="SpoA-like"/>
    <property type="match status" value="1"/>
</dbReference>
<evidence type="ECO:0000256" key="6">
    <source>
        <dbReference type="ARBA" id="ARBA00022500"/>
    </source>
</evidence>
<comment type="similarity">
    <text evidence="3">Belongs to the FliM family.</text>
</comment>
<feature type="compositionally biased region" description="Acidic residues" evidence="10">
    <location>
        <begin position="346"/>
        <end position="432"/>
    </location>
</feature>
<evidence type="ECO:0000256" key="10">
    <source>
        <dbReference type="SAM" id="MobiDB-lite"/>
    </source>
</evidence>
<dbReference type="GO" id="GO:0006935">
    <property type="term" value="P:chemotaxis"/>
    <property type="evidence" value="ECO:0007669"/>
    <property type="project" value="UniProtKB-KW"/>
</dbReference>
<evidence type="ECO:0000313" key="13">
    <source>
        <dbReference type="Proteomes" id="UP000488506"/>
    </source>
</evidence>
<dbReference type="EMBL" id="WPAF01000029">
    <property type="protein sequence ID" value="KAF0133325.1"/>
    <property type="molecule type" value="Genomic_DNA"/>
</dbReference>
<dbReference type="SUPFAM" id="SSF101801">
    <property type="entry name" value="Surface presentation of antigens (SPOA)"/>
    <property type="match status" value="1"/>
</dbReference>
<evidence type="ECO:0000256" key="4">
    <source>
        <dbReference type="ARBA" id="ARBA00021898"/>
    </source>
</evidence>
<evidence type="ECO:0000259" key="11">
    <source>
        <dbReference type="Pfam" id="PF01052"/>
    </source>
</evidence>
<keyword evidence="6" id="KW-0145">Chemotaxis</keyword>
<evidence type="ECO:0000313" key="12">
    <source>
        <dbReference type="EMBL" id="KAF0133325.1"/>
    </source>
</evidence>